<dbReference type="SUPFAM" id="SSF52317">
    <property type="entry name" value="Class I glutamine amidotransferase-like"/>
    <property type="match status" value="1"/>
</dbReference>
<dbReference type="RefSeq" id="WP_142893464.1">
    <property type="nucleotide sequence ID" value="NZ_ML660163.1"/>
</dbReference>
<keyword evidence="6" id="KW-1185">Reference proteome</keyword>
<dbReference type="InterPro" id="IPR029062">
    <property type="entry name" value="Class_I_gatase-like"/>
</dbReference>
<gene>
    <name evidence="5" type="ORF">FLL46_10485</name>
</gene>
<dbReference type="Gene3D" id="1.10.10.60">
    <property type="entry name" value="Homeodomain-like"/>
    <property type="match status" value="1"/>
</dbReference>
<dbReference type="SMART" id="SM00342">
    <property type="entry name" value="HTH_ARAC"/>
    <property type="match status" value="1"/>
</dbReference>
<evidence type="ECO:0000256" key="1">
    <source>
        <dbReference type="ARBA" id="ARBA00023015"/>
    </source>
</evidence>
<dbReference type="InterPro" id="IPR002818">
    <property type="entry name" value="DJ-1/PfpI"/>
</dbReference>
<dbReference type="InterPro" id="IPR018062">
    <property type="entry name" value="HTH_AraC-typ_CS"/>
</dbReference>
<evidence type="ECO:0000256" key="2">
    <source>
        <dbReference type="ARBA" id="ARBA00023125"/>
    </source>
</evidence>
<evidence type="ECO:0000313" key="6">
    <source>
        <dbReference type="Proteomes" id="UP000315439"/>
    </source>
</evidence>
<dbReference type="PANTHER" id="PTHR43130">
    <property type="entry name" value="ARAC-FAMILY TRANSCRIPTIONAL REGULATOR"/>
    <property type="match status" value="1"/>
</dbReference>
<accession>A0A545UEI8</accession>
<dbReference type="InterPro" id="IPR009057">
    <property type="entry name" value="Homeodomain-like_sf"/>
</dbReference>
<feature type="domain" description="HTH araC/xylS-type" evidence="4">
    <location>
        <begin position="210"/>
        <end position="308"/>
    </location>
</feature>
<organism evidence="5 6">
    <name type="scientific">Aliikangiella coralliicola</name>
    <dbReference type="NCBI Taxonomy" id="2592383"/>
    <lineage>
        <taxon>Bacteria</taxon>
        <taxon>Pseudomonadati</taxon>
        <taxon>Pseudomonadota</taxon>
        <taxon>Gammaproteobacteria</taxon>
        <taxon>Oceanospirillales</taxon>
        <taxon>Pleioneaceae</taxon>
        <taxon>Aliikangiella</taxon>
    </lineage>
</organism>
<keyword evidence="2" id="KW-0238">DNA-binding</keyword>
<dbReference type="OrthoDB" id="9803764at2"/>
<comment type="caution">
    <text evidence="5">The sequence shown here is derived from an EMBL/GenBank/DDBJ whole genome shotgun (WGS) entry which is preliminary data.</text>
</comment>
<keyword evidence="1" id="KW-0805">Transcription regulation</keyword>
<dbReference type="PANTHER" id="PTHR43130:SF3">
    <property type="entry name" value="HTH-TYPE TRANSCRIPTIONAL REGULATOR RV1931C"/>
    <property type="match status" value="1"/>
</dbReference>
<dbReference type="SUPFAM" id="SSF46689">
    <property type="entry name" value="Homeodomain-like"/>
    <property type="match status" value="2"/>
</dbReference>
<reference evidence="5 6" key="1">
    <citation type="submission" date="2019-07" db="EMBL/GenBank/DDBJ databases">
        <title>Draft genome for Aliikangiella sp. M105.</title>
        <authorList>
            <person name="Wang G."/>
        </authorList>
    </citation>
    <scope>NUCLEOTIDE SEQUENCE [LARGE SCALE GENOMIC DNA]</scope>
    <source>
        <strain evidence="5 6">M105</strain>
    </source>
</reference>
<evidence type="ECO:0000256" key="3">
    <source>
        <dbReference type="ARBA" id="ARBA00023163"/>
    </source>
</evidence>
<dbReference type="InterPro" id="IPR018060">
    <property type="entry name" value="HTH_AraC"/>
</dbReference>
<dbReference type="Pfam" id="PF12833">
    <property type="entry name" value="HTH_18"/>
    <property type="match status" value="1"/>
</dbReference>
<keyword evidence="3" id="KW-0804">Transcription</keyword>
<dbReference type="GO" id="GO:0003700">
    <property type="term" value="F:DNA-binding transcription factor activity"/>
    <property type="evidence" value="ECO:0007669"/>
    <property type="project" value="InterPro"/>
</dbReference>
<dbReference type="InterPro" id="IPR052158">
    <property type="entry name" value="INH-QAR"/>
</dbReference>
<evidence type="ECO:0000259" key="4">
    <source>
        <dbReference type="PROSITE" id="PS01124"/>
    </source>
</evidence>
<dbReference type="Proteomes" id="UP000315439">
    <property type="component" value="Unassembled WGS sequence"/>
</dbReference>
<sequence length="315" mass="35988">MNKVAILTYKHISLFELGCATELFSLPRPEIKNWYQTDVICFQTEALETTGGMTLSPHQVNHLKNYQTLVVPCWSVNQPQVPKKIASEAKRLIKRGGRIISFCSGAFFLAEIGLLNNRTATTHWVYAEQFKQRYPQVEYLEDILYQYDGIVGCSAGSAAAIDLGLEVIRQDYGHQICNQVAKRMVMSPHREGGQSQFVETPISKRPDNLATTLDWAVKNLATPIDVDLLAIKSNMSRRTFDRKFRAALNLSPKEWINQQRVHLAKNILETTRDPIEIVAINSGFENALTLRHNFRKYLQLSPTQYRRQFGRSKEN</sequence>
<dbReference type="EMBL" id="VIKS01000006">
    <property type="protein sequence ID" value="TQV87803.1"/>
    <property type="molecule type" value="Genomic_DNA"/>
</dbReference>
<name>A0A545UEI8_9GAMM</name>
<dbReference type="AlphaFoldDB" id="A0A545UEI8"/>
<dbReference type="Gene3D" id="3.40.50.880">
    <property type="match status" value="1"/>
</dbReference>
<dbReference type="Pfam" id="PF01965">
    <property type="entry name" value="DJ-1_PfpI"/>
    <property type="match status" value="1"/>
</dbReference>
<dbReference type="PROSITE" id="PS01124">
    <property type="entry name" value="HTH_ARAC_FAMILY_2"/>
    <property type="match status" value="1"/>
</dbReference>
<protein>
    <submittedName>
        <fullName evidence="5">Helix-turn-helix domain-containing protein</fullName>
    </submittedName>
</protein>
<evidence type="ECO:0000313" key="5">
    <source>
        <dbReference type="EMBL" id="TQV87803.1"/>
    </source>
</evidence>
<dbReference type="PROSITE" id="PS00041">
    <property type="entry name" value="HTH_ARAC_FAMILY_1"/>
    <property type="match status" value="1"/>
</dbReference>
<proteinExistence type="predicted"/>
<dbReference type="GO" id="GO:0043565">
    <property type="term" value="F:sequence-specific DNA binding"/>
    <property type="evidence" value="ECO:0007669"/>
    <property type="project" value="InterPro"/>
</dbReference>